<dbReference type="EMBL" id="LWBP01000001">
    <property type="protein sequence ID" value="OQP68608.1"/>
    <property type="molecule type" value="Genomic_DNA"/>
</dbReference>
<dbReference type="Pfam" id="PF01126">
    <property type="entry name" value="Heme_oxygenase"/>
    <property type="match status" value="1"/>
</dbReference>
<accession>A0A1V9GDS1</accession>
<dbReference type="SUPFAM" id="SSF48613">
    <property type="entry name" value="Heme oxygenase-like"/>
    <property type="match status" value="1"/>
</dbReference>
<sequence>MCRKKIAAVEDLTFPEFIKLHTKTEHADLEKKLAGIIKRIRNRQQYIHLLRMFHGYYHSLETEMEQYLKNERIPDIEQRRKANALLQDIRDLGGDSQWQPVQVKTPVIDSYARALGAAYVLEGSTLGGVITANMIRSQLPDLPAGKGFSFFNCYGEQALEMWKKFRTYLLALTRKEDQEATAETARQTFLKFKVWIDKYEPVF</sequence>
<keyword evidence="2" id="KW-1185">Reference proteome</keyword>
<protein>
    <recommendedName>
        <fullName evidence="3">Heme oxygenase</fullName>
    </recommendedName>
</protein>
<dbReference type="Proteomes" id="UP000192276">
    <property type="component" value="Unassembled WGS sequence"/>
</dbReference>
<dbReference type="STRING" id="550983.A4R26_02075"/>
<dbReference type="InterPro" id="IPR016053">
    <property type="entry name" value="Haem_Oase-like"/>
</dbReference>
<organism evidence="1 2">
    <name type="scientific">Niastella populi</name>
    <dbReference type="NCBI Taxonomy" id="550983"/>
    <lineage>
        <taxon>Bacteria</taxon>
        <taxon>Pseudomonadati</taxon>
        <taxon>Bacteroidota</taxon>
        <taxon>Chitinophagia</taxon>
        <taxon>Chitinophagales</taxon>
        <taxon>Chitinophagaceae</taxon>
        <taxon>Niastella</taxon>
    </lineage>
</organism>
<dbReference type="InterPro" id="IPR016084">
    <property type="entry name" value="Haem_Oase-like_multi-hlx"/>
</dbReference>
<name>A0A1V9GDS1_9BACT</name>
<comment type="caution">
    <text evidence="1">The sequence shown here is derived from an EMBL/GenBank/DDBJ whole genome shotgun (WGS) entry which is preliminary data.</text>
</comment>
<dbReference type="Gene3D" id="1.20.910.10">
    <property type="entry name" value="Heme oxygenase-like"/>
    <property type="match status" value="1"/>
</dbReference>
<evidence type="ECO:0008006" key="3">
    <source>
        <dbReference type="Google" id="ProtNLM"/>
    </source>
</evidence>
<evidence type="ECO:0000313" key="2">
    <source>
        <dbReference type="Proteomes" id="UP000192276"/>
    </source>
</evidence>
<dbReference type="AlphaFoldDB" id="A0A1V9GDS1"/>
<dbReference type="GO" id="GO:0006788">
    <property type="term" value="P:heme oxidation"/>
    <property type="evidence" value="ECO:0007669"/>
    <property type="project" value="InterPro"/>
</dbReference>
<gene>
    <name evidence="1" type="ORF">A4R26_02075</name>
</gene>
<evidence type="ECO:0000313" key="1">
    <source>
        <dbReference type="EMBL" id="OQP68608.1"/>
    </source>
</evidence>
<dbReference type="GO" id="GO:0004392">
    <property type="term" value="F:heme oxygenase (decyclizing) activity"/>
    <property type="evidence" value="ECO:0007669"/>
    <property type="project" value="InterPro"/>
</dbReference>
<dbReference type="CDD" id="cd19166">
    <property type="entry name" value="HemeO-bac"/>
    <property type="match status" value="1"/>
</dbReference>
<reference evidence="2" key="1">
    <citation type="submission" date="2016-04" db="EMBL/GenBank/DDBJ databases">
        <authorList>
            <person name="Chen L."/>
            <person name="Zhuang W."/>
            <person name="Wang G."/>
        </authorList>
    </citation>
    <scope>NUCLEOTIDE SEQUENCE [LARGE SCALE GENOMIC DNA]</scope>
    <source>
        <strain evidence="2">208</strain>
    </source>
</reference>
<proteinExistence type="predicted"/>